<keyword evidence="4" id="KW-1185">Reference proteome</keyword>
<evidence type="ECO:0000256" key="1">
    <source>
        <dbReference type="SAM" id="MobiDB-lite"/>
    </source>
</evidence>
<sequence>MPSSSILFSGAVVGSLFTQVALAYTVVQIPSSFMNKNIDPIKYPGAYDKSHLHSFYGSDAIKATTNSSAELQKGCTNADNANDLSSYWVPTLLYTKDSGKTYEPAPLFRFSAYYNLGETEAQVPIPQNLRMVAGNADATTAAEMPADAKISWFCETEKTSKAEDVEDDAKPSDNNSTAAVDKNGFPSKTCSTHLQTLIYFPQCVNNVTLQTAYKSKTYGTENYCPKGMYSMPQLRFSIRYDLRKALPNGWDGEAPLRQACGGNIFCSHADFINGWTKMAAENMLATTKEKQHFSLVTGDRVKTNCTQHDADPKHGTSDYAESLKLMGKRSVEAVGWSSHSRMVKL</sequence>
<keyword evidence="2" id="KW-0732">Signal</keyword>
<feature type="region of interest" description="Disordered" evidence="1">
    <location>
        <begin position="162"/>
        <end position="182"/>
    </location>
</feature>
<feature type="domain" description="DUF1996" evidence="3">
    <location>
        <begin position="39"/>
        <end position="275"/>
    </location>
</feature>
<dbReference type="Proteomes" id="UP000515153">
    <property type="component" value="Chromosome I"/>
</dbReference>
<dbReference type="Pfam" id="PF09362">
    <property type="entry name" value="DUF1996"/>
    <property type="match status" value="1"/>
</dbReference>
<dbReference type="OrthoDB" id="74764at2759"/>
<dbReference type="GeneID" id="41960172"/>
<proteinExistence type="predicted"/>
<reference evidence="5" key="2">
    <citation type="submission" date="2019-10" db="EMBL/GenBank/DDBJ databases">
        <authorList>
            <consortium name="NCBI Genome Project"/>
        </authorList>
    </citation>
    <scope>NUCLEOTIDE SEQUENCE</scope>
    <source>
        <strain evidence="5">NI907</strain>
    </source>
</reference>
<feature type="compositionally biased region" description="Basic and acidic residues" evidence="1">
    <location>
        <begin position="162"/>
        <end position="171"/>
    </location>
</feature>
<feature type="chain" id="PRO_5028066691" description="DUF1996 domain-containing protein" evidence="2">
    <location>
        <begin position="24"/>
        <end position="345"/>
    </location>
</feature>
<protein>
    <recommendedName>
        <fullName evidence="3">DUF1996 domain-containing protein</fullName>
    </recommendedName>
</protein>
<dbReference type="PANTHER" id="PTHR43662">
    <property type="match status" value="1"/>
</dbReference>
<dbReference type="PANTHER" id="PTHR43662:SF12">
    <property type="entry name" value="DUF1996 DOMAIN-CONTAINING PROTEIN-RELATED"/>
    <property type="match status" value="1"/>
</dbReference>
<evidence type="ECO:0000313" key="5">
    <source>
        <dbReference type="RefSeq" id="XP_030983116.1"/>
    </source>
</evidence>
<reference evidence="5" key="3">
    <citation type="submission" date="2025-08" db="UniProtKB">
        <authorList>
            <consortium name="RefSeq"/>
        </authorList>
    </citation>
    <scope>IDENTIFICATION</scope>
    <source>
        <strain evidence="5">NI907</strain>
    </source>
</reference>
<dbReference type="AlphaFoldDB" id="A0A6P8B7B6"/>
<name>A0A6P8B7B6_PYRGI</name>
<dbReference type="KEGG" id="pgri:PgNI_05229"/>
<evidence type="ECO:0000256" key="2">
    <source>
        <dbReference type="SAM" id="SignalP"/>
    </source>
</evidence>
<evidence type="ECO:0000313" key="4">
    <source>
        <dbReference type="Proteomes" id="UP000515153"/>
    </source>
</evidence>
<reference evidence="4 5" key="1">
    <citation type="journal article" date="2019" name="Mol. Biol. Evol.">
        <title>Blast fungal genomes show frequent chromosomal changes, gene gains and losses, and effector gene turnover.</title>
        <authorList>
            <person name="Gomez Luciano L.B."/>
            <person name="Jason Tsai I."/>
            <person name="Chuma I."/>
            <person name="Tosa Y."/>
            <person name="Chen Y.H."/>
            <person name="Li J.Y."/>
            <person name="Li M.Y."/>
            <person name="Jade Lu M.Y."/>
            <person name="Nakayashiki H."/>
            <person name="Li W.H."/>
        </authorList>
    </citation>
    <scope>NUCLEOTIDE SEQUENCE [LARGE SCALE GENOMIC DNA]</scope>
    <source>
        <strain evidence="4 5">NI907</strain>
    </source>
</reference>
<dbReference type="InterPro" id="IPR018535">
    <property type="entry name" value="DUF1996"/>
</dbReference>
<feature type="signal peptide" evidence="2">
    <location>
        <begin position="1"/>
        <end position="23"/>
    </location>
</feature>
<accession>A0A6P8B7B6</accession>
<evidence type="ECO:0000259" key="3">
    <source>
        <dbReference type="Pfam" id="PF09362"/>
    </source>
</evidence>
<gene>
    <name evidence="5" type="ORF">PgNI_05229</name>
</gene>
<organism evidence="4 5">
    <name type="scientific">Pyricularia grisea</name>
    <name type="common">Crabgrass-specific blast fungus</name>
    <name type="synonym">Magnaporthe grisea</name>
    <dbReference type="NCBI Taxonomy" id="148305"/>
    <lineage>
        <taxon>Eukaryota</taxon>
        <taxon>Fungi</taxon>
        <taxon>Dikarya</taxon>
        <taxon>Ascomycota</taxon>
        <taxon>Pezizomycotina</taxon>
        <taxon>Sordariomycetes</taxon>
        <taxon>Sordariomycetidae</taxon>
        <taxon>Magnaporthales</taxon>
        <taxon>Pyriculariaceae</taxon>
        <taxon>Pyricularia</taxon>
    </lineage>
</organism>
<dbReference type="RefSeq" id="XP_030983116.1">
    <property type="nucleotide sequence ID" value="XM_031125263.1"/>
</dbReference>